<evidence type="ECO:0000259" key="2">
    <source>
        <dbReference type="SMART" id="SM00363"/>
    </source>
</evidence>
<evidence type="ECO:0000313" key="3">
    <source>
        <dbReference type="EMBL" id="AYO29196.1"/>
    </source>
</evidence>
<dbReference type="Gene3D" id="3.10.290.10">
    <property type="entry name" value="RNA-binding S4 domain"/>
    <property type="match status" value="1"/>
</dbReference>
<dbReference type="AlphaFoldDB" id="A0A3G2R151"/>
<dbReference type="SUPFAM" id="SSF55174">
    <property type="entry name" value="Alpha-L RNA-binding motif"/>
    <property type="match status" value="1"/>
</dbReference>
<keyword evidence="4" id="KW-1185">Reference proteome</keyword>
<proteinExistence type="predicted"/>
<evidence type="ECO:0000256" key="1">
    <source>
        <dbReference type="PROSITE-ProRule" id="PRU00182"/>
    </source>
</evidence>
<reference evidence="3 4" key="1">
    <citation type="submission" date="2018-10" db="EMBL/GenBank/DDBJ databases">
        <authorList>
            <person name="Zhang X."/>
        </authorList>
    </citation>
    <scope>NUCLEOTIDE SEQUENCE [LARGE SCALE GENOMIC DNA]</scope>
    <source>
        <strain evidence="3 4">SK-G1</strain>
    </source>
</reference>
<protein>
    <submittedName>
        <fullName evidence="3">RNA-binding S4 domain-containing protein</fullName>
    </submittedName>
</protein>
<dbReference type="SMART" id="SM00363">
    <property type="entry name" value="S4"/>
    <property type="match status" value="1"/>
</dbReference>
<name>A0A3G2R151_9FIRM</name>
<organism evidence="3 4">
    <name type="scientific">Biomaibacter acetigenes</name>
    <dbReference type="NCBI Taxonomy" id="2316383"/>
    <lineage>
        <taxon>Bacteria</taxon>
        <taxon>Bacillati</taxon>
        <taxon>Bacillota</taxon>
        <taxon>Clostridia</taxon>
        <taxon>Thermosediminibacterales</taxon>
        <taxon>Tepidanaerobacteraceae</taxon>
        <taxon>Biomaibacter</taxon>
    </lineage>
</organism>
<dbReference type="KEGG" id="bacg:D2962_00015"/>
<dbReference type="GO" id="GO:0003723">
    <property type="term" value="F:RNA binding"/>
    <property type="evidence" value="ECO:0007669"/>
    <property type="project" value="UniProtKB-KW"/>
</dbReference>
<dbReference type="InterPro" id="IPR036986">
    <property type="entry name" value="S4_RNA-bd_sf"/>
</dbReference>
<dbReference type="CDD" id="cd00165">
    <property type="entry name" value="S4"/>
    <property type="match status" value="1"/>
</dbReference>
<sequence length="73" mass="8131">MKKVYIKTSTINLDQFLKWSGAVSTGGEAKVLISEGRVRVNRQVETHRSKKLSPGDVVELEGSIFEVARGREN</sequence>
<gene>
    <name evidence="3" type="ORF">D2962_00015</name>
</gene>
<dbReference type="Pfam" id="PF13275">
    <property type="entry name" value="S4_2"/>
    <property type="match status" value="1"/>
</dbReference>
<feature type="domain" description="RNA-binding S4" evidence="2">
    <location>
        <begin position="11"/>
        <end position="72"/>
    </location>
</feature>
<keyword evidence="1" id="KW-0694">RNA-binding</keyword>
<dbReference type="InterPro" id="IPR002942">
    <property type="entry name" value="S4_RNA-bd"/>
</dbReference>
<accession>A0A3G2R151</accession>
<dbReference type="EMBL" id="CP033169">
    <property type="protein sequence ID" value="AYO29196.1"/>
    <property type="molecule type" value="Genomic_DNA"/>
</dbReference>
<evidence type="ECO:0000313" key="4">
    <source>
        <dbReference type="Proteomes" id="UP000280960"/>
    </source>
</evidence>
<dbReference type="Proteomes" id="UP000280960">
    <property type="component" value="Chromosome"/>
</dbReference>
<dbReference type="PROSITE" id="PS50889">
    <property type="entry name" value="S4"/>
    <property type="match status" value="1"/>
</dbReference>